<keyword evidence="5 7" id="KW-1133">Transmembrane helix</keyword>
<dbReference type="PANTHER" id="PTHR30221:SF1">
    <property type="entry name" value="SMALL-CONDUCTANCE MECHANOSENSITIVE CHANNEL"/>
    <property type="match status" value="1"/>
</dbReference>
<evidence type="ECO:0000256" key="1">
    <source>
        <dbReference type="ARBA" id="ARBA00004651"/>
    </source>
</evidence>
<evidence type="ECO:0000256" key="6">
    <source>
        <dbReference type="ARBA" id="ARBA00023136"/>
    </source>
</evidence>
<dbReference type="PANTHER" id="PTHR30221">
    <property type="entry name" value="SMALL-CONDUCTANCE MECHANOSENSITIVE CHANNEL"/>
    <property type="match status" value="1"/>
</dbReference>
<dbReference type="SUPFAM" id="SSF82861">
    <property type="entry name" value="Mechanosensitive channel protein MscS (YggB), transmembrane region"/>
    <property type="match status" value="1"/>
</dbReference>
<accession>A0ABV0K1I6</accession>
<dbReference type="InterPro" id="IPR010920">
    <property type="entry name" value="LSM_dom_sf"/>
</dbReference>
<keyword evidence="4 7" id="KW-0812">Transmembrane</keyword>
<sequence length="459" mass="49933">MGLNEGLPGKNCRVMGLAELNNSMALGRQNHRRLWLLALGLGLALIFSWPVPHAGLPAFAQTAVEPAEQFFADVLVQGQPVLQVGGLPDVSAVERAGQINRRIAALLNQTDNPDPITVNVDGDRDLATLQVNQRVIMTVTEQDALDFDTDMATLAQRWADLLNQAMARTNLAAAVSYRIRGTSQQMVRNTLDNLPALLGALVVLVLTWLLAAVVRHAVLVWASKTEGDRTTEELISRLCYGGVWTLGSVVALGVMGLNFAALLGTLGLTSVAIGFSLRDVLSNYISGVILLATRPFRIGDQIVINNFEGTVTQIQLRATTVQTYDGRLVYIPNQEVFQSSITNNTASPVRLSSVTVGIDHNADLPDLFNRIQQQMKQVEGVELDPEPIVLVRELTPSTVNLEAQFWVNSRKQSFLQVTSQVLAAIKLTLQDAQFAETNAPEDMAIEPLSNEPLPNPPIP</sequence>
<evidence type="ECO:0000256" key="5">
    <source>
        <dbReference type="ARBA" id="ARBA00022989"/>
    </source>
</evidence>
<dbReference type="PROSITE" id="PS01246">
    <property type="entry name" value="UPF0003"/>
    <property type="match status" value="1"/>
</dbReference>
<dbReference type="InterPro" id="IPR011066">
    <property type="entry name" value="MscS_channel_C_sf"/>
</dbReference>
<feature type="transmembrane region" description="Helical" evidence="7">
    <location>
        <begin position="196"/>
        <end position="222"/>
    </location>
</feature>
<gene>
    <name evidence="10" type="ORF">NC992_06710</name>
</gene>
<evidence type="ECO:0000259" key="8">
    <source>
        <dbReference type="Pfam" id="PF00924"/>
    </source>
</evidence>
<comment type="caution">
    <text evidence="10">The sequence shown here is derived from an EMBL/GenBank/DDBJ whole genome shotgun (WGS) entry which is preliminary data.</text>
</comment>
<evidence type="ECO:0000259" key="9">
    <source>
        <dbReference type="Pfam" id="PF21082"/>
    </source>
</evidence>
<dbReference type="InterPro" id="IPR006686">
    <property type="entry name" value="MscS_channel_CS"/>
</dbReference>
<dbReference type="SUPFAM" id="SSF50182">
    <property type="entry name" value="Sm-like ribonucleoproteins"/>
    <property type="match status" value="1"/>
</dbReference>
<dbReference type="InterPro" id="IPR049278">
    <property type="entry name" value="MS_channel_C"/>
</dbReference>
<name>A0ABV0K1I6_9CYAN</name>
<organism evidence="10 11">
    <name type="scientific">Leptolyngbya subtilissima DQ-A4</name>
    <dbReference type="NCBI Taxonomy" id="2933933"/>
    <lineage>
        <taxon>Bacteria</taxon>
        <taxon>Bacillati</taxon>
        <taxon>Cyanobacteriota</taxon>
        <taxon>Cyanophyceae</taxon>
        <taxon>Leptolyngbyales</taxon>
        <taxon>Leptolyngbyaceae</taxon>
        <taxon>Leptolyngbya group</taxon>
        <taxon>Leptolyngbya</taxon>
    </lineage>
</organism>
<dbReference type="SUPFAM" id="SSF82689">
    <property type="entry name" value="Mechanosensitive channel protein MscS (YggB), C-terminal domain"/>
    <property type="match status" value="1"/>
</dbReference>
<comment type="similarity">
    <text evidence="2">Belongs to the MscS (TC 1.A.23) family.</text>
</comment>
<proteinExistence type="inferred from homology"/>
<dbReference type="Proteomes" id="UP001482513">
    <property type="component" value="Unassembled WGS sequence"/>
</dbReference>
<dbReference type="EMBL" id="JAMPKX010000002">
    <property type="protein sequence ID" value="MEP0946557.1"/>
    <property type="molecule type" value="Genomic_DNA"/>
</dbReference>
<evidence type="ECO:0000256" key="4">
    <source>
        <dbReference type="ARBA" id="ARBA00022692"/>
    </source>
</evidence>
<comment type="subcellular location">
    <subcellularLocation>
        <location evidence="1">Cell membrane</location>
        <topology evidence="1">Multi-pass membrane protein</topology>
    </subcellularLocation>
</comment>
<evidence type="ECO:0000256" key="3">
    <source>
        <dbReference type="ARBA" id="ARBA00022475"/>
    </source>
</evidence>
<feature type="domain" description="Mechanosensitive ion channel MscS C-terminal" evidence="9">
    <location>
        <begin position="354"/>
        <end position="426"/>
    </location>
</feature>
<reference evidence="10 11" key="1">
    <citation type="submission" date="2022-04" db="EMBL/GenBank/DDBJ databases">
        <title>Positive selection, recombination, and allopatry shape intraspecific diversity of widespread and dominant cyanobacteria.</title>
        <authorList>
            <person name="Wei J."/>
            <person name="Shu W."/>
            <person name="Hu C."/>
        </authorList>
    </citation>
    <scope>NUCLEOTIDE SEQUENCE [LARGE SCALE GENOMIC DNA]</scope>
    <source>
        <strain evidence="10 11">DQ-A4</strain>
    </source>
</reference>
<evidence type="ECO:0000256" key="7">
    <source>
        <dbReference type="SAM" id="Phobius"/>
    </source>
</evidence>
<dbReference type="InterPro" id="IPR006685">
    <property type="entry name" value="MscS_channel_2nd"/>
</dbReference>
<dbReference type="Gene3D" id="3.30.70.100">
    <property type="match status" value="1"/>
</dbReference>
<feature type="domain" description="Mechanosensitive ion channel MscS" evidence="8">
    <location>
        <begin position="279"/>
        <end position="344"/>
    </location>
</feature>
<evidence type="ECO:0000313" key="10">
    <source>
        <dbReference type="EMBL" id="MEP0946557.1"/>
    </source>
</evidence>
<dbReference type="InterPro" id="IPR011014">
    <property type="entry name" value="MscS_channel_TM-2"/>
</dbReference>
<dbReference type="InterPro" id="IPR008910">
    <property type="entry name" value="MSC_TM_helix"/>
</dbReference>
<keyword evidence="11" id="KW-1185">Reference proteome</keyword>
<evidence type="ECO:0000256" key="2">
    <source>
        <dbReference type="ARBA" id="ARBA00008017"/>
    </source>
</evidence>
<dbReference type="Pfam" id="PF21082">
    <property type="entry name" value="MS_channel_3rd"/>
    <property type="match status" value="1"/>
</dbReference>
<feature type="transmembrane region" description="Helical" evidence="7">
    <location>
        <begin position="34"/>
        <end position="51"/>
    </location>
</feature>
<dbReference type="RefSeq" id="WP_242021282.1">
    <property type="nucleotide sequence ID" value="NZ_JAMPKX010000002.1"/>
</dbReference>
<protein>
    <submittedName>
        <fullName evidence="10">Mechanosensitive ion channel family protein</fullName>
    </submittedName>
</protein>
<feature type="transmembrane region" description="Helical" evidence="7">
    <location>
        <begin position="234"/>
        <end position="253"/>
    </location>
</feature>
<keyword evidence="3" id="KW-1003">Cell membrane</keyword>
<dbReference type="Pfam" id="PF05552">
    <property type="entry name" value="MS_channel_1st_1"/>
    <property type="match status" value="1"/>
</dbReference>
<keyword evidence="6 7" id="KW-0472">Membrane</keyword>
<dbReference type="Pfam" id="PF00924">
    <property type="entry name" value="MS_channel_2nd"/>
    <property type="match status" value="1"/>
</dbReference>
<dbReference type="InterPro" id="IPR023408">
    <property type="entry name" value="MscS_beta-dom_sf"/>
</dbReference>
<evidence type="ECO:0000313" key="11">
    <source>
        <dbReference type="Proteomes" id="UP001482513"/>
    </source>
</evidence>
<dbReference type="InterPro" id="IPR045275">
    <property type="entry name" value="MscS_archaea/bacteria_type"/>
</dbReference>
<dbReference type="Gene3D" id="2.30.30.60">
    <property type="match status" value="1"/>
</dbReference>
<dbReference type="Gene3D" id="1.10.287.1260">
    <property type="match status" value="1"/>
</dbReference>